<reference evidence="6" key="1">
    <citation type="submission" date="2018-06" db="EMBL/GenBank/DDBJ databases">
        <authorList>
            <person name="Zhirakovskaya E."/>
        </authorList>
    </citation>
    <scope>NUCLEOTIDE SEQUENCE</scope>
</reference>
<keyword evidence="3 5" id="KW-1133">Transmembrane helix</keyword>
<dbReference type="GO" id="GO:0005886">
    <property type="term" value="C:plasma membrane"/>
    <property type="evidence" value="ECO:0007669"/>
    <property type="project" value="UniProtKB-ARBA"/>
</dbReference>
<dbReference type="InterPro" id="IPR003339">
    <property type="entry name" value="ABC/ECF_trnsptr_transmembrane"/>
</dbReference>
<keyword evidence="2 5" id="KW-0812">Transmembrane</keyword>
<feature type="transmembrane region" description="Helical" evidence="5">
    <location>
        <begin position="48"/>
        <end position="67"/>
    </location>
</feature>
<accession>A0A3B1CPG3</accession>
<organism evidence="6">
    <name type="scientific">hydrothermal vent metagenome</name>
    <dbReference type="NCBI Taxonomy" id="652676"/>
    <lineage>
        <taxon>unclassified sequences</taxon>
        <taxon>metagenomes</taxon>
        <taxon>ecological metagenomes</taxon>
    </lineage>
</organism>
<comment type="subcellular location">
    <subcellularLocation>
        <location evidence="1">Membrane</location>
        <topology evidence="1">Multi-pass membrane protein</topology>
    </subcellularLocation>
</comment>
<sequence>MATLSASAKILLYIAFSSSLFLVEGTVTALCLLSLSLVILLFPGMRGGIIPITIFLLTTLLGNLFFYPGRVLMEIGPLDITSESLRIALVRAARVSGLIAGAKLLTLKTPVEEILGVLKRFFMPLERIRIPVDEFFETASLTLKLLPGIRDRALESYREGMNNTTRNGFIHRIRVIVALMLPLMIKTIQSPAELLTDTDKEETLNPGLNAVKGSSHGNK</sequence>
<evidence type="ECO:0000256" key="3">
    <source>
        <dbReference type="ARBA" id="ARBA00022989"/>
    </source>
</evidence>
<dbReference type="AlphaFoldDB" id="A0A3B1CPG3"/>
<dbReference type="Pfam" id="PF02361">
    <property type="entry name" value="CbiQ"/>
    <property type="match status" value="1"/>
</dbReference>
<evidence type="ECO:0000256" key="5">
    <source>
        <dbReference type="SAM" id="Phobius"/>
    </source>
</evidence>
<protein>
    <recommendedName>
        <fullName evidence="7">Energy-coupling factor transporter transmembrane protein EcfT</fullName>
    </recommendedName>
</protein>
<evidence type="ECO:0000256" key="1">
    <source>
        <dbReference type="ARBA" id="ARBA00004141"/>
    </source>
</evidence>
<proteinExistence type="predicted"/>
<evidence type="ECO:0000256" key="4">
    <source>
        <dbReference type="ARBA" id="ARBA00023136"/>
    </source>
</evidence>
<evidence type="ECO:0000313" key="6">
    <source>
        <dbReference type="EMBL" id="VAX28371.1"/>
    </source>
</evidence>
<dbReference type="CDD" id="cd16914">
    <property type="entry name" value="EcfT"/>
    <property type="match status" value="1"/>
</dbReference>
<dbReference type="EMBL" id="UOGH01000083">
    <property type="protein sequence ID" value="VAX28371.1"/>
    <property type="molecule type" value="Genomic_DNA"/>
</dbReference>
<evidence type="ECO:0008006" key="7">
    <source>
        <dbReference type="Google" id="ProtNLM"/>
    </source>
</evidence>
<gene>
    <name evidence="6" type="ORF">MNBD_NITROSPIRAE02-1414</name>
</gene>
<feature type="transmembrane region" description="Helical" evidence="5">
    <location>
        <begin position="12"/>
        <end position="42"/>
    </location>
</feature>
<evidence type="ECO:0000256" key="2">
    <source>
        <dbReference type="ARBA" id="ARBA00022692"/>
    </source>
</evidence>
<name>A0A3B1CPG3_9ZZZZ</name>
<keyword evidence="4 5" id="KW-0472">Membrane</keyword>